<feature type="transmembrane region" description="Helical" evidence="1">
    <location>
        <begin position="6"/>
        <end position="29"/>
    </location>
</feature>
<dbReference type="EMBL" id="JANTYZ010000003">
    <property type="protein sequence ID" value="MCS3864987.1"/>
    <property type="molecule type" value="Genomic_DNA"/>
</dbReference>
<accession>A0A9X2RA93</accession>
<gene>
    <name evidence="2" type="ORF">GGP82_001536</name>
</gene>
<keyword evidence="1" id="KW-0812">Transmembrane</keyword>
<evidence type="ECO:0000256" key="1">
    <source>
        <dbReference type="SAM" id="Phobius"/>
    </source>
</evidence>
<organism evidence="2 3">
    <name type="scientific">Salinibacter ruber</name>
    <dbReference type="NCBI Taxonomy" id="146919"/>
    <lineage>
        <taxon>Bacteria</taxon>
        <taxon>Pseudomonadati</taxon>
        <taxon>Rhodothermota</taxon>
        <taxon>Rhodothermia</taxon>
        <taxon>Rhodothermales</taxon>
        <taxon>Salinibacteraceae</taxon>
        <taxon>Salinibacter</taxon>
    </lineage>
</organism>
<evidence type="ECO:0000313" key="3">
    <source>
        <dbReference type="Proteomes" id="UP001155034"/>
    </source>
</evidence>
<evidence type="ECO:0000313" key="2">
    <source>
        <dbReference type="EMBL" id="MCS3864987.1"/>
    </source>
</evidence>
<keyword evidence="1" id="KW-1133">Transmembrane helix</keyword>
<dbReference type="RefSeq" id="WP_259083433.1">
    <property type="nucleotide sequence ID" value="NZ_JANTYZ010000003.1"/>
</dbReference>
<name>A0A9X2RA93_9BACT</name>
<protein>
    <submittedName>
        <fullName evidence="2">Uncharacterized protein</fullName>
    </submittedName>
</protein>
<keyword evidence="1" id="KW-0472">Membrane</keyword>
<dbReference type="Proteomes" id="UP001155034">
    <property type="component" value="Unassembled WGS sequence"/>
</dbReference>
<comment type="caution">
    <text evidence="2">The sequence shown here is derived from an EMBL/GenBank/DDBJ whole genome shotgun (WGS) entry which is preliminary data.</text>
</comment>
<sequence>MEPKVVWTAVSAIAGAISAVAALFTVWNARKSAEEERKNKRAFFTISEPGIKPLPDSPSFRVQITLENTGVYSATDVKGKLLFVESDLSDDPDYSFDFSIGNVVDSKTPTPWYNDGLHLPNEVAPHFVVLGIRYLDVRLKEEFSQCFFMKWSGVNNGTTHPDFVHVSIEEKEMVTEHLRDEISLYLNEDDT</sequence>
<reference evidence="2" key="1">
    <citation type="submission" date="2022-08" db="EMBL/GenBank/DDBJ databases">
        <title>Genomic Encyclopedia of Type Strains, Phase V (KMG-V): Genome sequencing to study the core and pangenomes of soil and plant-associated prokaryotes.</title>
        <authorList>
            <person name="Whitman W."/>
        </authorList>
    </citation>
    <scope>NUCLEOTIDE SEQUENCE</scope>
    <source>
        <strain evidence="2">SP2016B</strain>
    </source>
</reference>
<dbReference type="AlphaFoldDB" id="A0A9X2RA93"/>
<proteinExistence type="predicted"/>